<gene>
    <name evidence="1" type="ORF">MM415A01650_0010</name>
</gene>
<accession>A0A6M3K0U0</accession>
<protein>
    <submittedName>
        <fullName evidence="1">Putative tail protein</fullName>
    </submittedName>
</protein>
<name>A0A6M3K0U0_9ZZZZ</name>
<dbReference type="EMBL" id="MT142194">
    <property type="protein sequence ID" value="QJA75940.1"/>
    <property type="molecule type" value="Genomic_DNA"/>
</dbReference>
<sequence length="575" mass="62123">MATGQETYGDTVTVRSAIQTLLVNDLTELFATTGALVAGSGVKVSSNDSTIGYLNGKLVAGVGVTLTEGVDGGDETLTLATAQPLVKVSSNDSTYGYLNGKLVAGSSITLTEGVDGGNETLTVATTQALTTASTPTFVSVGLSDLGVTKLPYHSAASKLADSPIATDGTNVSIGTTTPGAFFHTVVSGGNNDTYFDEYQENEFGPTLRLRKARGDSATPLVSAINDDVGKVLFYGYDGDEFLRVGSVAGEVDAAPGNNDMSGRLAFYTNAGGAGDVATKQFQISSSGELFAYNLDDAAGTWPLEYNTGTKEITYDSSTERLKENISEKRIPNSDLFRLFSISLMEFDKAGQHDVGFIAEDLDKAGLTELVIYNSDGGVEGINYKDLYIWNIELTKRLLWQSLTPAQKNQIISLMEAQWIRRWRRDNAGEVEITEAQAYEPSGATQECTIKEEVPKENWLDGVEEITEEVPDANASPVIEYKFDPETGEEEEVSVQPTKTVVKGKRLKANYRWKKRVRKMYRMVTTEKPVMRLKANSIVRDGKFYRKVLPTLAEGQAAATNPTTGFTATAPDWLGL</sequence>
<dbReference type="AlphaFoldDB" id="A0A6M3K0U0"/>
<evidence type="ECO:0000313" key="1">
    <source>
        <dbReference type="EMBL" id="QJA75940.1"/>
    </source>
</evidence>
<proteinExistence type="predicted"/>
<organism evidence="1">
    <name type="scientific">viral metagenome</name>
    <dbReference type="NCBI Taxonomy" id="1070528"/>
    <lineage>
        <taxon>unclassified sequences</taxon>
        <taxon>metagenomes</taxon>
        <taxon>organismal metagenomes</taxon>
    </lineage>
</organism>
<reference evidence="1" key="1">
    <citation type="submission" date="2020-03" db="EMBL/GenBank/DDBJ databases">
        <title>The deep terrestrial virosphere.</title>
        <authorList>
            <person name="Holmfeldt K."/>
            <person name="Nilsson E."/>
            <person name="Simone D."/>
            <person name="Lopez-Fernandez M."/>
            <person name="Wu X."/>
            <person name="de Brujin I."/>
            <person name="Lundin D."/>
            <person name="Andersson A."/>
            <person name="Bertilsson S."/>
            <person name="Dopson M."/>
        </authorList>
    </citation>
    <scope>NUCLEOTIDE SEQUENCE</scope>
    <source>
        <strain evidence="1">MM415A01650</strain>
    </source>
</reference>